<evidence type="ECO:0000256" key="1">
    <source>
        <dbReference type="ARBA" id="ARBA00008891"/>
    </source>
</evidence>
<dbReference type="GO" id="GO:0042545">
    <property type="term" value="P:cell wall modification"/>
    <property type="evidence" value="ECO:0007669"/>
    <property type="project" value="InterPro"/>
</dbReference>
<evidence type="ECO:0000256" key="2">
    <source>
        <dbReference type="ARBA" id="ARBA00022801"/>
    </source>
</evidence>
<evidence type="ECO:0000313" key="6">
    <source>
        <dbReference type="Proteomes" id="UP000248553"/>
    </source>
</evidence>
<dbReference type="Gene3D" id="2.160.20.10">
    <property type="entry name" value="Single-stranded right-handed beta-helix, Pectin lyase-like"/>
    <property type="match status" value="1"/>
</dbReference>
<evidence type="ECO:0000256" key="3">
    <source>
        <dbReference type="ARBA" id="ARBA00023085"/>
    </source>
</evidence>
<name>A0A328BF60_9BACT</name>
<dbReference type="InterPro" id="IPR012334">
    <property type="entry name" value="Pectin_lyas_fold"/>
</dbReference>
<dbReference type="Proteomes" id="UP000248553">
    <property type="component" value="Unassembled WGS sequence"/>
</dbReference>
<evidence type="ECO:0000259" key="4">
    <source>
        <dbReference type="Pfam" id="PF01095"/>
    </source>
</evidence>
<accession>A0A328BF60</accession>
<keyword evidence="2" id="KW-0378">Hydrolase</keyword>
<dbReference type="PANTHER" id="PTHR31321:SF57">
    <property type="entry name" value="PECTINESTERASE 53-RELATED"/>
    <property type="match status" value="1"/>
</dbReference>
<sequence length="300" mass="33128">MVVAPDGSGDFRTVQEAVNAVRDLAQQPVTIFIRRGVYREKLLVPAHKTNVRLVGEDRDQTILTWADHTGDAAGHNTYSSYSLKVEGNDFGAENLTIENAAGPVGQAVALHVTGDRAAFRHCRIRGHQDTLFAAAENSRQYYQNCLIEGTTDFLFGSATAVFDHCTLHSLKDSYVTAASTTPRQRYGFVFLDCRFTAAPAAHKVYLGRPWRPYARTVLVRCELGAHIRPEGWHNWGKPANEQTAYYAEYQSTGPGAPAGQRVAWSRQLTRRQARPYTVARIFGGQQDAWVPAAPPPAAGR</sequence>
<keyword evidence="6" id="KW-1185">Reference proteome</keyword>
<keyword evidence="3" id="KW-0063">Aspartyl esterase</keyword>
<dbReference type="InterPro" id="IPR000070">
    <property type="entry name" value="Pectinesterase_cat"/>
</dbReference>
<comment type="caution">
    <text evidence="5">The sequence shown here is derived from an EMBL/GenBank/DDBJ whole genome shotgun (WGS) entry which is preliminary data.</text>
</comment>
<gene>
    <name evidence="5" type="ORF">DLM85_16425</name>
</gene>
<evidence type="ECO:0000313" key="5">
    <source>
        <dbReference type="EMBL" id="RAK65325.1"/>
    </source>
</evidence>
<dbReference type="Pfam" id="PF01095">
    <property type="entry name" value="Pectinesterase"/>
    <property type="match status" value="1"/>
</dbReference>
<dbReference type="PANTHER" id="PTHR31321">
    <property type="entry name" value="ACYL-COA THIOESTER HYDROLASE YBHC-RELATED"/>
    <property type="match status" value="1"/>
</dbReference>
<protein>
    <submittedName>
        <fullName evidence="5">Pectin esterase</fullName>
    </submittedName>
</protein>
<dbReference type="EMBL" id="QHKM01000005">
    <property type="protein sequence ID" value="RAK65325.1"/>
    <property type="molecule type" value="Genomic_DNA"/>
</dbReference>
<comment type="similarity">
    <text evidence="1">Belongs to the pectinesterase family.</text>
</comment>
<dbReference type="SUPFAM" id="SSF51126">
    <property type="entry name" value="Pectin lyase-like"/>
    <property type="match status" value="1"/>
</dbReference>
<proteinExistence type="inferred from homology"/>
<dbReference type="GO" id="GO:0009279">
    <property type="term" value="C:cell outer membrane"/>
    <property type="evidence" value="ECO:0007669"/>
    <property type="project" value="TreeGrafter"/>
</dbReference>
<organism evidence="5 6">
    <name type="scientific">Hymenobacter edaphi</name>
    <dbReference type="NCBI Taxonomy" id="2211146"/>
    <lineage>
        <taxon>Bacteria</taxon>
        <taxon>Pseudomonadati</taxon>
        <taxon>Bacteroidota</taxon>
        <taxon>Cytophagia</taxon>
        <taxon>Cytophagales</taxon>
        <taxon>Hymenobacteraceae</taxon>
        <taxon>Hymenobacter</taxon>
    </lineage>
</organism>
<reference evidence="6" key="1">
    <citation type="submission" date="2018-05" db="EMBL/GenBank/DDBJ databases">
        <authorList>
            <person name="Nie L."/>
        </authorList>
    </citation>
    <scope>NUCLEOTIDE SEQUENCE [LARGE SCALE GENOMIC DNA]</scope>
    <source>
        <strain evidence="6">NL</strain>
    </source>
</reference>
<dbReference type="OrthoDB" id="9804686at2"/>
<dbReference type="InterPro" id="IPR011050">
    <property type="entry name" value="Pectin_lyase_fold/virulence"/>
</dbReference>
<dbReference type="AlphaFoldDB" id="A0A328BF60"/>
<feature type="domain" description="Pectinesterase catalytic" evidence="4">
    <location>
        <begin position="1"/>
        <end position="284"/>
    </location>
</feature>
<dbReference type="GO" id="GO:0030599">
    <property type="term" value="F:pectinesterase activity"/>
    <property type="evidence" value="ECO:0007669"/>
    <property type="project" value="InterPro"/>
</dbReference>